<dbReference type="Proteomes" id="UP000675747">
    <property type="component" value="Unassembled WGS sequence"/>
</dbReference>
<comment type="caution">
    <text evidence="10">The sequence shown here is derived from an EMBL/GenBank/DDBJ whole genome shotgun (WGS) entry which is preliminary data.</text>
</comment>
<evidence type="ECO:0000313" key="11">
    <source>
        <dbReference type="EMBL" id="MBS7456176.1"/>
    </source>
</evidence>
<reference evidence="10" key="2">
    <citation type="submission" date="2021-04" db="EMBL/GenBank/DDBJ databases">
        <authorList>
            <person name="Karlyshev A.V."/>
        </authorList>
    </citation>
    <scope>NUCLEOTIDE SEQUENCE</scope>
    <source>
        <strain evidence="10">LMG 29479</strain>
    </source>
</reference>
<dbReference type="Gene3D" id="3.60.20.40">
    <property type="match status" value="1"/>
</dbReference>
<keyword evidence="7" id="KW-0317">Glutathione biosynthesis</keyword>
<keyword evidence="9" id="KW-0732">Signal</keyword>
<dbReference type="PANTHER" id="PTHR43199">
    <property type="entry name" value="GLUTATHIONE HYDROLASE"/>
    <property type="match status" value="1"/>
</dbReference>
<name>A0A8J7VSU4_9GAMM</name>
<feature type="region of interest" description="Disordered" evidence="8">
    <location>
        <begin position="550"/>
        <end position="580"/>
    </location>
</feature>
<comment type="PTM">
    <text evidence="7">Cleaved by autocatalysis into a large and a small subunit.</text>
</comment>
<dbReference type="AlphaFoldDB" id="A0A8J7VSU4"/>
<dbReference type="PANTHER" id="PTHR43199:SF6">
    <property type="entry name" value="GLUTATHIONE HYDROLASE PROENZYME"/>
    <property type="match status" value="1"/>
</dbReference>
<dbReference type="UniPathway" id="UPA00204"/>
<comment type="similarity">
    <text evidence="7">Belongs to the gamma-glutamyltransferase family.</text>
</comment>
<organism evidence="10">
    <name type="scientific">Coralloluteibacterium stylophorae</name>
    <dbReference type="NCBI Taxonomy" id="1776034"/>
    <lineage>
        <taxon>Bacteria</taxon>
        <taxon>Pseudomonadati</taxon>
        <taxon>Pseudomonadota</taxon>
        <taxon>Gammaproteobacteria</taxon>
        <taxon>Lysobacterales</taxon>
        <taxon>Lysobacteraceae</taxon>
        <taxon>Coralloluteibacterium</taxon>
    </lineage>
</organism>
<evidence type="ECO:0000256" key="4">
    <source>
        <dbReference type="ARBA" id="ARBA00047417"/>
    </source>
</evidence>
<keyword evidence="7" id="KW-0378">Hydrolase</keyword>
<comment type="subunit">
    <text evidence="7">This enzyme consists of two polypeptide chains, which are synthesized in precursor form from a single polypeptide.</text>
</comment>
<feature type="chain" id="PRO_5042774177" description="Glutathione hydrolase proenzyme" evidence="9">
    <location>
        <begin position="23"/>
        <end position="580"/>
    </location>
</feature>
<gene>
    <name evidence="10" type="primary">ggt</name>
    <name evidence="11" type="ORF">KB893_003380</name>
    <name evidence="10" type="ORF">KB893_03690</name>
</gene>
<reference evidence="11 12" key="1">
    <citation type="journal article" date="2021" name="Microbiol. Resour. Announc.">
        <title>Draft Genome Sequence of Coralloluteibacterium stylophorae LMG 29479T.</title>
        <authorList>
            <person name="Karlyshev A.V."/>
            <person name="Kudryashova E.B."/>
            <person name="Ariskina E.V."/>
            <person name="Conroy A.P."/>
            <person name="Abidueva E.Y."/>
        </authorList>
    </citation>
    <scope>NUCLEOTIDE SEQUENCE [LARGE SCALE GENOMIC DNA]</scope>
    <source>
        <strain evidence="11 12">LMG 29479</strain>
    </source>
</reference>
<dbReference type="InterPro" id="IPR051792">
    <property type="entry name" value="GGT_bact"/>
</dbReference>
<dbReference type="EMBL" id="JAGQFT020000002">
    <property type="protein sequence ID" value="MBS7456176.1"/>
    <property type="molecule type" value="Genomic_DNA"/>
</dbReference>
<feature type="binding site" evidence="6">
    <location>
        <begin position="395"/>
        <end position="397"/>
    </location>
    <ligand>
        <name>L-glutamate</name>
        <dbReference type="ChEBI" id="CHEBI:29985"/>
    </ligand>
</feature>
<dbReference type="GO" id="GO:0103068">
    <property type="term" value="F:leukotriene C4 gamma-glutamyl transferase activity"/>
    <property type="evidence" value="ECO:0007669"/>
    <property type="project" value="UniProtKB-EC"/>
</dbReference>
<keyword evidence="12" id="KW-1185">Reference proteome</keyword>
<keyword evidence="7 10" id="KW-0808">Transferase</keyword>
<dbReference type="SUPFAM" id="SSF56235">
    <property type="entry name" value="N-terminal nucleophile aminohydrolases (Ntn hydrolases)"/>
    <property type="match status" value="1"/>
</dbReference>
<evidence type="ECO:0000256" key="6">
    <source>
        <dbReference type="PIRSR" id="PIRSR600101-2"/>
    </source>
</evidence>
<dbReference type="InterPro" id="IPR043137">
    <property type="entry name" value="GGT_ssub_C"/>
</dbReference>
<dbReference type="EMBL" id="JAGQFT010000015">
    <property type="protein sequence ID" value="MBR0561626.1"/>
    <property type="molecule type" value="Genomic_DNA"/>
</dbReference>
<dbReference type="RefSeq" id="WP_211925592.1">
    <property type="nucleotide sequence ID" value="NZ_JAGQFT020000002.1"/>
</dbReference>
<evidence type="ECO:0000256" key="1">
    <source>
        <dbReference type="ARBA" id="ARBA00001049"/>
    </source>
</evidence>
<dbReference type="InterPro" id="IPR000101">
    <property type="entry name" value="GGT_peptidase"/>
</dbReference>
<dbReference type="InterPro" id="IPR043138">
    <property type="entry name" value="GGT_lsub"/>
</dbReference>
<comment type="pathway">
    <text evidence="7">Sulfur metabolism; glutathione metabolism.</text>
</comment>
<dbReference type="GO" id="GO:0006750">
    <property type="term" value="P:glutathione biosynthetic process"/>
    <property type="evidence" value="ECO:0007669"/>
    <property type="project" value="UniProtKB-KW"/>
</dbReference>
<accession>A0A8J7VSU4</accession>
<dbReference type="Pfam" id="PF01019">
    <property type="entry name" value="G_glu_transpept"/>
    <property type="match status" value="1"/>
</dbReference>
<proteinExistence type="inferred from homology"/>
<evidence type="ECO:0000256" key="9">
    <source>
        <dbReference type="SAM" id="SignalP"/>
    </source>
</evidence>
<evidence type="ECO:0000256" key="2">
    <source>
        <dbReference type="ARBA" id="ARBA00001089"/>
    </source>
</evidence>
<dbReference type="NCBIfam" id="TIGR00066">
    <property type="entry name" value="g_glut_trans"/>
    <property type="match status" value="1"/>
</dbReference>
<feature type="binding site" evidence="6">
    <location>
        <position position="469"/>
    </location>
    <ligand>
        <name>L-glutamate</name>
        <dbReference type="ChEBI" id="CHEBI:29985"/>
    </ligand>
</feature>
<dbReference type="Gene3D" id="1.10.246.130">
    <property type="match status" value="1"/>
</dbReference>
<dbReference type="PRINTS" id="PR01210">
    <property type="entry name" value="GGTRANSPTASE"/>
</dbReference>
<feature type="compositionally biased region" description="Basic and acidic residues" evidence="8">
    <location>
        <begin position="555"/>
        <end position="574"/>
    </location>
</feature>
<keyword evidence="7" id="KW-0865">Zymogen</keyword>
<keyword evidence="3 7" id="KW-0012">Acyltransferase</keyword>
<evidence type="ECO:0000256" key="8">
    <source>
        <dbReference type="SAM" id="MobiDB-lite"/>
    </source>
</evidence>
<feature type="active site" description="Nucleophile" evidence="5">
    <location>
        <position position="377"/>
    </location>
</feature>
<feature type="signal peptide" evidence="9">
    <location>
        <begin position="1"/>
        <end position="22"/>
    </location>
</feature>
<evidence type="ECO:0000313" key="12">
    <source>
        <dbReference type="Proteomes" id="UP000675747"/>
    </source>
</evidence>
<feature type="binding site" evidence="6">
    <location>
        <position position="419"/>
    </location>
    <ligand>
        <name>L-glutamate</name>
        <dbReference type="ChEBI" id="CHEBI:29985"/>
    </ligand>
</feature>
<comment type="catalytic activity">
    <reaction evidence="2 7">
        <text>glutathione + H2O = L-cysteinylglycine + L-glutamate</text>
        <dbReference type="Rhea" id="RHEA:28807"/>
        <dbReference type="ChEBI" id="CHEBI:15377"/>
        <dbReference type="ChEBI" id="CHEBI:29985"/>
        <dbReference type="ChEBI" id="CHEBI:57925"/>
        <dbReference type="ChEBI" id="CHEBI:61694"/>
        <dbReference type="EC" id="3.4.19.13"/>
    </reaction>
</comment>
<evidence type="ECO:0000313" key="10">
    <source>
        <dbReference type="EMBL" id="MBR0561626.1"/>
    </source>
</evidence>
<dbReference type="GO" id="GO:0036374">
    <property type="term" value="F:glutathione hydrolase activity"/>
    <property type="evidence" value="ECO:0007669"/>
    <property type="project" value="UniProtKB-UniRule"/>
</dbReference>
<evidence type="ECO:0000256" key="7">
    <source>
        <dbReference type="RuleBase" id="RU368036"/>
    </source>
</evidence>
<evidence type="ECO:0000256" key="5">
    <source>
        <dbReference type="PIRSR" id="PIRSR600101-1"/>
    </source>
</evidence>
<dbReference type="EC" id="3.4.19.13" evidence="7"/>
<dbReference type="EC" id="2.3.2.2" evidence="7"/>
<feature type="binding site" evidence="6">
    <location>
        <position position="104"/>
    </location>
    <ligand>
        <name>L-glutamate</name>
        <dbReference type="ChEBI" id="CHEBI:29985"/>
    </ligand>
</feature>
<dbReference type="GO" id="GO:0006751">
    <property type="term" value="P:glutathione catabolic process"/>
    <property type="evidence" value="ECO:0007669"/>
    <property type="project" value="UniProtKB-UniRule"/>
</dbReference>
<feature type="binding site" evidence="6">
    <location>
        <begin position="448"/>
        <end position="449"/>
    </location>
    <ligand>
        <name>L-glutamate</name>
        <dbReference type="ChEBI" id="CHEBI:29985"/>
    </ligand>
</feature>
<comment type="catalytic activity">
    <reaction evidence="4 7">
        <text>an N-terminal (5-L-glutamyl)-[peptide] + an alpha-amino acid = 5-L-glutamyl amino acid + an N-terminal L-alpha-aminoacyl-[peptide]</text>
        <dbReference type="Rhea" id="RHEA:23904"/>
        <dbReference type="Rhea" id="RHEA-COMP:9780"/>
        <dbReference type="Rhea" id="RHEA-COMP:9795"/>
        <dbReference type="ChEBI" id="CHEBI:77644"/>
        <dbReference type="ChEBI" id="CHEBI:78597"/>
        <dbReference type="ChEBI" id="CHEBI:78599"/>
        <dbReference type="ChEBI" id="CHEBI:78608"/>
        <dbReference type="EC" id="2.3.2.2"/>
    </reaction>
</comment>
<evidence type="ECO:0000256" key="3">
    <source>
        <dbReference type="ARBA" id="ARBA00023315"/>
    </source>
</evidence>
<dbReference type="InterPro" id="IPR029055">
    <property type="entry name" value="Ntn_hydrolases_N"/>
</dbReference>
<protein>
    <recommendedName>
        <fullName evidence="7">Glutathione hydrolase proenzyme</fullName>
        <ecNumber evidence="7">2.3.2.2</ecNumber>
        <ecNumber evidence="7">3.4.19.13</ecNumber>
    </recommendedName>
    <component>
        <recommendedName>
            <fullName evidence="7">Glutathione hydrolase large chain</fullName>
        </recommendedName>
    </component>
    <component>
        <recommendedName>
            <fullName evidence="7">Glutathione hydrolase small chain</fullName>
        </recommendedName>
    </component>
</protein>
<comment type="catalytic activity">
    <reaction evidence="1 7">
        <text>an S-substituted glutathione + H2O = an S-substituted L-cysteinylglycine + L-glutamate</text>
        <dbReference type="Rhea" id="RHEA:59468"/>
        <dbReference type="ChEBI" id="CHEBI:15377"/>
        <dbReference type="ChEBI" id="CHEBI:29985"/>
        <dbReference type="ChEBI" id="CHEBI:90779"/>
        <dbReference type="ChEBI" id="CHEBI:143103"/>
        <dbReference type="EC" id="3.4.19.13"/>
    </reaction>
</comment>
<sequence length="580" mass="61034">MKPVLARLLLVIASVAASPASAVELAQATRPREAGIASANHQASAAGREILAAGGNAFDAAVAVSATLGLVEPESSGLGGGGFFLLHVAAGDGQPARDVFVDARERAPAAATRDMYLDANGNPVPERSTDGALAAAIPGLPAALVHLAEHYGRLPLARSLAPAIRLAREGWEFGPKNAAMLGTRRAVLERSPAAKALFLPEGRVPAVGTRIRNPDYARTLELLAAQGADGFYRGDYARRLADGVRAAGGIWTAQDLADYRVVERDPLRLRHRGYELVTAPPPSSGGIALAEILNVLAGYALEDMDQTQRVHLNVEAMRRAYRDRAIYLGDPDHVEVPTALLMDPAYAAGLRAGIRPDRATPSAMLPGIGAPSERPETTHYSIVDADGNMAAVTQTVNLIFGSALAIEGTGFMLNNEMDDFSAKPGVPNAFGLVGAEANAVGPGKRPLSSMTPTFLIGPDRAAAIGTPGGSRIITMVLLGLQTLMDGGDAQAAAARPRYHHQYLPDAISAEPDAFDARQVEALEAMGHTVSAGERTWGNMQVVTWDLDSGEVEVGNDPRWESASRGNEEADRPEQKGSIYR</sequence>